<name>C8X6T3_NAKMY</name>
<dbReference type="Gene3D" id="3.30.300.30">
    <property type="match status" value="1"/>
</dbReference>
<feature type="compositionally biased region" description="Pro residues" evidence="2">
    <location>
        <begin position="542"/>
        <end position="563"/>
    </location>
</feature>
<dbReference type="PROSITE" id="PS00455">
    <property type="entry name" value="AMP_BINDING"/>
    <property type="match status" value="1"/>
</dbReference>
<dbReference type="InterPro" id="IPR000873">
    <property type="entry name" value="AMP-dep_synth/lig_dom"/>
</dbReference>
<feature type="domain" description="AMP-dependent synthetase/ligase" evidence="3">
    <location>
        <begin position="25"/>
        <end position="400"/>
    </location>
</feature>
<dbReference type="RefSeq" id="WP_015749646.1">
    <property type="nucleotide sequence ID" value="NC_013235.1"/>
</dbReference>
<dbReference type="OrthoDB" id="3671040at2"/>
<dbReference type="Gene3D" id="3.40.50.12780">
    <property type="entry name" value="N-terminal domain of ligase-like"/>
    <property type="match status" value="1"/>
</dbReference>
<dbReference type="Proteomes" id="UP000002218">
    <property type="component" value="Chromosome"/>
</dbReference>
<dbReference type="AlphaFoldDB" id="C8X6T3"/>
<evidence type="ECO:0000313" key="5">
    <source>
        <dbReference type="EMBL" id="ACV80831.1"/>
    </source>
</evidence>
<evidence type="ECO:0000256" key="1">
    <source>
        <dbReference type="ARBA" id="ARBA00006432"/>
    </source>
</evidence>
<dbReference type="EMBL" id="CP001737">
    <property type="protein sequence ID" value="ACV80831.1"/>
    <property type="molecule type" value="Genomic_DNA"/>
</dbReference>
<feature type="domain" description="AMP-dependent ligase C-terminal" evidence="4">
    <location>
        <begin position="442"/>
        <end position="534"/>
    </location>
</feature>
<keyword evidence="6" id="KW-1185">Reference proteome</keyword>
<evidence type="ECO:0000259" key="3">
    <source>
        <dbReference type="Pfam" id="PF00501"/>
    </source>
</evidence>
<dbReference type="KEGG" id="nml:Namu_4552"/>
<dbReference type="PANTHER" id="PTHR22754:SF32">
    <property type="entry name" value="DISCO-INTERACTING PROTEIN 2"/>
    <property type="match status" value="1"/>
</dbReference>
<reference evidence="5 6" key="2">
    <citation type="journal article" date="2010" name="Stand. Genomic Sci.">
        <title>Complete genome sequence of Nakamurella multipartita type strain (Y-104).</title>
        <authorList>
            <person name="Tice H."/>
            <person name="Mayilraj S."/>
            <person name="Sims D."/>
            <person name="Lapidus A."/>
            <person name="Nolan M."/>
            <person name="Lucas S."/>
            <person name="Glavina Del Rio T."/>
            <person name="Copeland A."/>
            <person name="Cheng J.F."/>
            <person name="Meincke L."/>
            <person name="Bruce D."/>
            <person name="Goodwin L."/>
            <person name="Pitluck S."/>
            <person name="Ivanova N."/>
            <person name="Mavromatis K."/>
            <person name="Ovchinnikova G."/>
            <person name="Pati A."/>
            <person name="Chen A."/>
            <person name="Palaniappan K."/>
            <person name="Land M."/>
            <person name="Hauser L."/>
            <person name="Chang Y.J."/>
            <person name="Jeffries C.D."/>
            <person name="Detter J.C."/>
            <person name="Brettin T."/>
            <person name="Rohde M."/>
            <person name="Goker M."/>
            <person name="Bristow J."/>
            <person name="Eisen J.A."/>
            <person name="Markowitz V."/>
            <person name="Hugenholtz P."/>
            <person name="Kyrpides N.C."/>
            <person name="Klenk H.P."/>
            <person name="Chen F."/>
        </authorList>
    </citation>
    <scope>NUCLEOTIDE SEQUENCE [LARGE SCALE GENOMIC DNA]</scope>
    <source>
        <strain evidence="6">ATCC 700099 / DSM 44233 / CIP 104796 / JCM 9543 / NBRC 105858 / Y-104</strain>
    </source>
</reference>
<feature type="region of interest" description="Disordered" evidence="2">
    <location>
        <begin position="522"/>
        <end position="563"/>
    </location>
</feature>
<dbReference type="SUPFAM" id="SSF56801">
    <property type="entry name" value="Acetyl-CoA synthetase-like"/>
    <property type="match status" value="1"/>
</dbReference>
<dbReference type="PANTHER" id="PTHR22754">
    <property type="entry name" value="DISCO-INTERACTING PROTEIN 2 DIP2 -RELATED"/>
    <property type="match status" value="1"/>
</dbReference>
<evidence type="ECO:0000313" key="6">
    <source>
        <dbReference type="Proteomes" id="UP000002218"/>
    </source>
</evidence>
<sequence length="563" mass="58637">MSAFSDALCTAAQGPTGMTTGEPHEPVRTSWADVHAKACAGARVLAAHGIGPGDAVAVLAAKPFEVAPIAQAAWLAGASVTMLHQPTARTNLMTYAQDTAAVLSLVGAKAAVLGDPFTEFAELLDGSGVLALTVDDLLAEPGGPAPDVEIGEDLPALLQLTSGSTSTPKAVRITHRNLWANIEAMCQAAQIRPGEVMVSWLPLFHDMGMVGFLTLPMCRGIELVTVTPTDFLASPLIWPTLISKYRGTITAAPNFAFALTARVLARPTTRELGLDLSCMRFALNGAEPIDVAAVRAFLAAGAPFGLPETAVVCAYGMAEASLAVSFHPWGTPLKVDTVDAQALEIARRAVPAESGRSFPVLGPPLDGIEVAVRGRDGAVLGDREVGVLHLRGECITEQYLTVDGPVATQDADKWLDTGDLGYLVDGEVVVCGRVKDVIIMGGRNIYPTDIERVAQSIDGVRAGNAVAVRWTTPSGRESFAVAVESREAGDQDAAERIRQAVRSAVTAEIGARPATVSVLPVGSLPKTPSGKLQRSAAARLITPPPAEALPVRPPAPEGLPLPG</sequence>
<dbReference type="GO" id="GO:0006633">
    <property type="term" value="P:fatty acid biosynthetic process"/>
    <property type="evidence" value="ECO:0007669"/>
    <property type="project" value="TreeGrafter"/>
</dbReference>
<evidence type="ECO:0000259" key="4">
    <source>
        <dbReference type="Pfam" id="PF14535"/>
    </source>
</evidence>
<gene>
    <name evidence="5" type="ordered locus">Namu_4552</name>
</gene>
<reference evidence="6" key="1">
    <citation type="submission" date="2009-09" db="EMBL/GenBank/DDBJ databases">
        <title>The complete genome of Nakamurella multipartita DSM 44233.</title>
        <authorList>
            <consortium name="US DOE Joint Genome Institute (JGI-PGF)"/>
            <person name="Lucas S."/>
            <person name="Copeland A."/>
            <person name="Lapidus A."/>
            <person name="Glavina del Rio T."/>
            <person name="Dalin E."/>
            <person name="Tice H."/>
            <person name="Bruce D."/>
            <person name="Goodwin L."/>
            <person name="Pitluck S."/>
            <person name="Kyrpides N."/>
            <person name="Mavromatis K."/>
            <person name="Ivanova N."/>
            <person name="Ovchinnikova G."/>
            <person name="Sims D."/>
            <person name="Meincke L."/>
            <person name="Brettin T."/>
            <person name="Detter J.C."/>
            <person name="Han C."/>
            <person name="Larimer F."/>
            <person name="Land M."/>
            <person name="Hauser L."/>
            <person name="Markowitz V."/>
            <person name="Cheng J.-F."/>
            <person name="Hugenholtz P."/>
            <person name="Woyke T."/>
            <person name="Wu D."/>
            <person name="Klenk H.-P."/>
            <person name="Eisen J.A."/>
        </authorList>
    </citation>
    <scope>NUCLEOTIDE SEQUENCE [LARGE SCALE GENOMIC DNA]</scope>
    <source>
        <strain evidence="6">ATCC 700099 / DSM 44233 / CIP 104796 / JCM 9543 / NBRC 105858 / Y-104</strain>
    </source>
</reference>
<keyword evidence="5" id="KW-0436">Ligase</keyword>
<dbReference type="GO" id="GO:0005886">
    <property type="term" value="C:plasma membrane"/>
    <property type="evidence" value="ECO:0007669"/>
    <property type="project" value="TreeGrafter"/>
</dbReference>
<comment type="similarity">
    <text evidence="1">Belongs to the ATP-dependent AMP-binding enzyme family.</text>
</comment>
<dbReference type="InterPro" id="IPR020845">
    <property type="entry name" value="AMP-binding_CS"/>
</dbReference>
<dbReference type="Pfam" id="PF00501">
    <property type="entry name" value="AMP-binding"/>
    <property type="match status" value="1"/>
</dbReference>
<dbReference type="InterPro" id="IPR042099">
    <property type="entry name" value="ANL_N_sf"/>
</dbReference>
<dbReference type="InterPro" id="IPR045851">
    <property type="entry name" value="AMP-bd_C_sf"/>
</dbReference>
<dbReference type="eggNOG" id="COG0318">
    <property type="taxonomic scope" value="Bacteria"/>
</dbReference>
<dbReference type="Pfam" id="PF14535">
    <property type="entry name" value="AMP-binding_C_2"/>
    <property type="match status" value="1"/>
</dbReference>
<dbReference type="InParanoid" id="C8X6T3"/>
<protein>
    <submittedName>
        <fullName evidence="5">AMP-dependent synthetase and ligase</fullName>
    </submittedName>
</protein>
<evidence type="ECO:0000256" key="2">
    <source>
        <dbReference type="SAM" id="MobiDB-lite"/>
    </source>
</evidence>
<dbReference type="HOGENOM" id="CLU_000022_23_7_11"/>
<dbReference type="GO" id="GO:0016874">
    <property type="term" value="F:ligase activity"/>
    <property type="evidence" value="ECO:0007669"/>
    <property type="project" value="UniProtKB-KW"/>
</dbReference>
<proteinExistence type="inferred from homology"/>
<dbReference type="STRING" id="479431.Namu_4552"/>
<dbReference type="GO" id="GO:0070566">
    <property type="term" value="F:adenylyltransferase activity"/>
    <property type="evidence" value="ECO:0007669"/>
    <property type="project" value="TreeGrafter"/>
</dbReference>
<accession>C8X6T3</accession>
<dbReference type="NCBIfam" id="NF005850">
    <property type="entry name" value="PRK07768.1"/>
    <property type="match status" value="1"/>
</dbReference>
<dbReference type="InterPro" id="IPR028154">
    <property type="entry name" value="AMP-dep_Lig_C"/>
</dbReference>
<organism evidence="5 6">
    <name type="scientific">Nakamurella multipartita (strain ATCC 700099 / DSM 44233 / CIP 104796 / JCM 9543 / NBRC 105858 / Y-104)</name>
    <name type="common">Microsphaera multipartita</name>
    <dbReference type="NCBI Taxonomy" id="479431"/>
    <lineage>
        <taxon>Bacteria</taxon>
        <taxon>Bacillati</taxon>
        <taxon>Actinomycetota</taxon>
        <taxon>Actinomycetes</taxon>
        <taxon>Nakamurellales</taxon>
        <taxon>Nakamurellaceae</taxon>
        <taxon>Nakamurella</taxon>
    </lineage>
</organism>